<evidence type="ECO:0000256" key="1">
    <source>
        <dbReference type="SAM" id="MobiDB-lite"/>
    </source>
</evidence>
<feature type="compositionally biased region" description="Polar residues" evidence="1">
    <location>
        <begin position="12"/>
        <end position="23"/>
    </location>
</feature>
<gene>
    <name evidence="2" type="ORF">Tci_055353</name>
</gene>
<dbReference type="EMBL" id="BKCJ010008671">
    <property type="protein sequence ID" value="GEU83375.1"/>
    <property type="molecule type" value="Genomic_DNA"/>
</dbReference>
<protein>
    <recommendedName>
        <fullName evidence="3">Integrase, catalytic region, zinc finger, CCHC-type, peptidase aspartic, catalytic</fullName>
    </recommendedName>
</protein>
<name>A0A6L2NFE1_TANCI</name>
<proteinExistence type="predicted"/>
<dbReference type="AlphaFoldDB" id="A0A6L2NFE1"/>
<accession>A0A6L2NFE1</accession>
<reference evidence="2" key="1">
    <citation type="journal article" date="2019" name="Sci. Rep.">
        <title>Draft genome of Tanacetum cinerariifolium, the natural source of mosquito coil.</title>
        <authorList>
            <person name="Yamashiro T."/>
            <person name="Shiraishi A."/>
            <person name="Satake H."/>
            <person name="Nakayama K."/>
        </authorList>
    </citation>
    <scope>NUCLEOTIDE SEQUENCE</scope>
</reference>
<sequence>MSGTLAPIPSLLGTNNGNPTSPIRTDPIPVDTTNNTTKNNVAQNVVDENLPQLLDSRGGSYVTNGSKLNKEDFSSWKDRFLVYLDGHEPYLLEILENGPFMPMSTLSTSINPVPKPDK</sequence>
<evidence type="ECO:0008006" key="3">
    <source>
        <dbReference type="Google" id="ProtNLM"/>
    </source>
</evidence>
<evidence type="ECO:0000313" key="2">
    <source>
        <dbReference type="EMBL" id="GEU83375.1"/>
    </source>
</evidence>
<feature type="region of interest" description="Disordered" evidence="1">
    <location>
        <begin position="1"/>
        <end position="37"/>
    </location>
</feature>
<organism evidence="2">
    <name type="scientific">Tanacetum cinerariifolium</name>
    <name type="common">Dalmatian daisy</name>
    <name type="synonym">Chrysanthemum cinerariifolium</name>
    <dbReference type="NCBI Taxonomy" id="118510"/>
    <lineage>
        <taxon>Eukaryota</taxon>
        <taxon>Viridiplantae</taxon>
        <taxon>Streptophyta</taxon>
        <taxon>Embryophyta</taxon>
        <taxon>Tracheophyta</taxon>
        <taxon>Spermatophyta</taxon>
        <taxon>Magnoliopsida</taxon>
        <taxon>eudicotyledons</taxon>
        <taxon>Gunneridae</taxon>
        <taxon>Pentapetalae</taxon>
        <taxon>asterids</taxon>
        <taxon>campanulids</taxon>
        <taxon>Asterales</taxon>
        <taxon>Asteraceae</taxon>
        <taxon>Asteroideae</taxon>
        <taxon>Anthemideae</taxon>
        <taxon>Anthemidinae</taxon>
        <taxon>Tanacetum</taxon>
    </lineage>
</organism>
<comment type="caution">
    <text evidence="2">The sequence shown here is derived from an EMBL/GenBank/DDBJ whole genome shotgun (WGS) entry which is preliminary data.</text>
</comment>